<reference evidence="1 2" key="1">
    <citation type="submission" date="2019-12" db="EMBL/GenBank/DDBJ databases">
        <title>Complete genome sequence of Mycolicibacterium xenopi str. JCM15661T.</title>
        <authorList>
            <person name="Yoshida M."/>
            <person name="Fukano H."/>
            <person name="Asakura T."/>
            <person name="Hoshino Y."/>
        </authorList>
    </citation>
    <scope>NUCLEOTIDE SEQUENCE [LARGE SCALE GENOMIC DNA]</scope>
    <source>
        <strain evidence="1 2">JCM 15661T</strain>
    </source>
</reference>
<dbReference type="AlphaFoldDB" id="A0AAD1GXD5"/>
<dbReference type="EMBL" id="AP022314">
    <property type="protein sequence ID" value="BBU21001.1"/>
    <property type="molecule type" value="Genomic_DNA"/>
</dbReference>
<protein>
    <submittedName>
        <fullName evidence="1">Uncharacterized protein</fullName>
    </submittedName>
</protein>
<evidence type="ECO:0000313" key="1">
    <source>
        <dbReference type="EMBL" id="BBU21001.1"/>
    </source>
</evidence>
<evidence type="ECO:0000313" key="2">
    <source>
        <dbReference type="Proteomes" id="UP000464624"/>
    </source>
</evidence>
<proteinExistence type="predicted"/>
<name>A0AAD1GXD5_MYCXE</name>
<sequence length="57" mass="6039">MAALVPSVSTTELATLNSTNTVASGWMEMFLTLPTSTPAIRTKFPPSSPDTLANWAL</sequence>
<accession>A0AAD1GXD5</accession>
<organism evidence="1 2">
    <name type="scientific">Mycobacterium xenopi</name>
    <dbReference type="NCBI Taxonomy" id="1789"/>
    <lineage>
        <taxon>Bacteria</taxon>
        <taxon>Bacillati</taxon>
        <taxon>Actinomycetota</taxon>
        <taxon>Actinomycetes</taxon>
        <taxon>Mycobacteriales</taxon>
        <taxon>Mycobacteriaceae</taxon>
        <taxon>Mycobacterium</taxon>
    </lineage>
</organism>
<gene>
    <name evidence="1" type="ORF">MYXE_07900</name>
</gene>
<dbReference type="KEGG" id="mxe:MYXE_07900"/>
<dbReference type="Proteomes" id="UP000464624">
    <property type="component" value="Chromosome"/>
</dbReference>